<keyword evidence="4" id="KW-1185">Reference proteome</keyword>
<reference evidence="3 4" key="1">
    <citation type="journal article" date="2011" name="PLoS Genet.">
        <title>Comparative genomic analysis of human fungal pathogens causing paracoccidioidomycosis.</title>
        <authorList>
            <person name="Desjardins C.A."/>
            <person name="Champion M.D."/>
            <person name="Holder J.W."/>
            <person name="Muszewska A."/>
            <person name="Goldberg J."/>
            <person name="Bailao A.M."/>
            <person name="Brigido M.M."/>
            <person name="Ferreira M.E."/>
            <person name="Garcia A.M."/>
            <person name="Grynberg M."/>
            <person name="Gujja S."/>
            <person name="Heiman D.I."/>
            <person name="Henn M.R."/>
            <person name="Kodira C.D."/>
            <person name="Leon-Narvaez H."/>
            <person name="Longo L.V."/>
            <person name="Ma L.J."/>
            <person name="Malavazi I."/>
            <person name="Matsuo A.L."/>
            <person name="Morais F.V."/>
            <person name="Pereira M."/>
            <person name="Rodriguez-Brito S."/>
            <person name="Sakthikumar S."/>
            <person name="Salem-Izacc S.M."/>
            <person name="Sykes S.M."/>
            <person name="Teixeira M.M."/>
            <person name="Vallejo M.C."/>
            <person name="Walter M.E."/>
            <person name="Yandava C."/>
            <person name="Young S."/>
            <person name="Zeng Q."/>
            <person name="Zucker J."/>
            <person name="Felipe M.S."/>
            <person name="Goldman G.H."/>
            <person name="Haas B.J."/>
            <person name="McEwen J.G."/>
            <person name="Nino-Vega G."/>
            <person name="Puccia R."/>
            <person name="San-Blas G."/>
            <person name="Soares C.M."/>
            <person name="Birren B.W."/>
            <person name="Cuomo C.A."/>
        </authorList>
    </citation>
    <scope>NUCLEOTIDE SEQUENCE [LARGE SCALE GENOMIC DNA]</scope>
    <source>
        <strain evidence="4">ATCC MYA-826 / Pb01</strain>
    </source>
</reference>
<dbReference type="AlphaFoldDB" id="C1GNQ0"/>
<evidence type="ECO:0000313" key="4">
    <source>
        <dbReference type="Proteomes" id="UP000002059"/>
    </source>
</evidence>
<evidence type="ECO:0000313" key="3">
    <source>
        <dbReference type="EMBL" id="EEH35822.2"/>
    </source>
</evidence>
<accession>C1GNQ0</accession>
<dbReference type="VEuPathDB" id="FungiDB:PAAG_00145"/>
<dbReference type="GeneID" id="9101182"/>
<dbReference type="RefSeq" id="XP_015700256.1">
    <property type="nucleotide sequence ID" value="XM_015843921.1"/>
</dbReference>
<dbReference type="Proteomes" id="UP000002059">
    <property type="component" value="Partially assembled WGS sequence"/>
</dbReference>
<dbReference type="Pfam" id="PF20233">
    <property type="entry name" value="DUF6590"/>
    <property type="match status" value="1"/>
</dbReference>
<dbReference type="EMBL" id="KN293992">
    <property type="protein sequence ID" value="EEH35822.2"/>
    <property type="molecule type" value="Genomic_DNA"/>
</dbReference>
<feature type="region of interest" description="Disordered" evidence="1">
    <location>
        <begin position="243"/>
        <end position="270"/>
    </location>
</feature>
<organism evidence="3 4">
    <name type="scientific">Paracoccidioides lutzii (strain ATCC MYA-826 / Pb01)</name>
    <name type="common">Paracoccidioides brasiliensis</name>
    <dbReference type="NCBI Taxonomy" id="502779"/>
    <lineage>
        <taxon>Eukaryota</taxon>
        <taxon>Fungi</taxon>
        <taxon>Dikarya</taxon>
        <taxon>Ascomycota</taxon>
        <taxon>Pezizomycotina</taxon>
        <taxon>Eurotiomycetes</taxon>
        <taxon>Eurotiomycetidae</taxon>
        <taxon>Onygenales</taxon>
        <taxon>Ajellomycetaceae</taxon>
        <taxon>Paracoccidioides</taxon>
    </lineage>
</organism>
<feature type="domain" description="DUF6590" evidence="2">
    <location>
        <begin position="496"/>
        <end position="637"/>
    </location>
</feature>
<protein>
    <recommendedName>
        <fullName evidence="2">DUF6590 domain-containing protein</fullName>
    </recommendedName>
</protein>
<evidence type="ECO:0000259" key="2">
    <source>
        <dbReference type="Pfam" id="PF20233"/>
    </source>
</evidence>
<dbReference type="InterPro" id="IPR046497">
    <property type="entry name" value="DUF6590"/>
</dbReference>
<name>C1GNQ0_PARBA</name>
<dbReference type="PANTHER" id="PTHR35391:SF5">
    <property type="entry name" value="DUF6590 DOMAIN-CONTAINING PROTEIN"/>
    <property type="match status" value="1"/>
</dbReference>
<dbReference type="eggNOG" id="ENOG502RQUQ">
    <property type="taxonomic scope" value="Eukaryota"/>
</dbReference>
<proteinExistence type="predicted"/>
<sequence>MAARTVFQFDNDHRPGLLRMGQARWLTKYAGRITSGIHSRKLREIGRNYQHLQGQFGNTARNVRITDLLLDRFLSRRCHRTVTKQAGTGNCKRRDTDEAWDTCSTIDEIETLTMMPPAGIKQSSGKGHFYLTNSPVIRHICFRGQAYTGSHQSKKDQHKHAFLVHFQLNEIAEPQCRLAYLWVALFLLHLEIWVEKEAPENCRMFLELKNKHICLHPPPPFYRIPSCITKFRRAGRLKIMSRRRDQPVEYEEQKEESGREPWASRQGGPLLAGQVGRGSDALHFAIQSPNVPRTLTTSHNAYAVHDHAERTRYHDVVESTRGLNLNTHDTRQVGTCSRESKRIENPHQNVRYHLSSTPHNPLLQAASPYPPDVTRYDRGPSNPQPGYYSEYPIHPEDSYSFPPAFSGLLYPDNHPPGYHNPWLQYPNAHRSSPYVPTWGTQYYDPITHVSTFQGHGRNAAPSWSKTEEGLDPGWKIGPTDAGVSLGESFCVREGPRRYFKTGQIFSLLWHEPAGKRGTTLTLHNEHVYSKIRRMVVVAEKKDCCWCLAIRTYGGRGINKTSLDHRAHAIIRMRDGPREDLNSKTSTMIQDEFIVVPEEGETLMGASLLDFGKVYTVEHNVKVKSIGKLTNGCISLLLKNWKRHSISKSSRHSYSASR</sequence>
<dbReference type="KEGG" id="pbl:PAAG_00145"/>
<evidence type="ECO:0000256" key="1">
    <source>
        <dbReference type="SAM" id="MobiDB-lite"/>
    </source>
</evidence>
<gene>
    <name evidence="3" type="ORF">PAAG_00145</name>
</gene>
<dbReference type="HOGENOM" id="CLU_417430_0_0_1"/>
<dbReference type="OrthoDB" id="4168645at2759"/>
<dbReference type="PANTHER" id="PTHR35391">
    <property type="entry name" value="C2H2-TYPE DOMAIN-CONTAINING PROTEIN-RELATED"/>
    <property type="match status" value="1"/>
</dbReference>
<dbReference type="STRING" id="502779.C1GNQ0"/>